<proteinExistence type="predicted"/>
<accession>X0ZIW2</accession>
<evidence type="ECO:0008006" key="2">
    <source>
        <dbReference type="Google" id="ProtNLM"/>
    </source>
</evidence>
<organism evidence="1">
    <name type="scientific">marine sediment metagenome</name>
    <dbReference type="NCBI Taxonomy" id="412755"/>
    <lineage>
        <taxon>unclassified sequences</taxon>
        <taxon>metagenomes</taxon>
        <taxon>ecological metagenomes</taxon>
    </lineage>
</organism>
<comment type="caution">
    <text evidence="1">The sequence shown here is derived from an EMBL/GenBank/DDBJ whole genome shotgun (WGS) entry which is preliminary data.</text>
</comment>
<reference evidence="1" key="1">
    <citation type="journal article" date="2014" name="Front. Microbiol.">
        <title>High frequency of phylogenetically diverse reductive dehalogenase-homologous genes in deep subseafloor sedimentary metagenomes.</title>
        <authorList>
            <person name="Kawai M."/>
            <person name="Futagami T."/>
            <person name="Toyoda A."/>
            <person name="Takaki Y."/>
            <person name="Nishi S."/>
            <person name="Hori S."/>
            <person name="Arai W."/>
            <person name="Tsubouchi T."/>
            <person name="Morono Y."/>
            <person name="Uchiyama I."/>
            <person name="Ito T."/>
            <person name="Fujiyama A."/>
            <person name="Inagaki F."/>
            <person name="Takami H."/>
        </authorList>
    </citation>
    <scope>NUCLEOTIDE SEQUENCE</scope>
    <source>
        <strain evidence="1">Expedition CK06-06</strain>
    </source>
</reference>
<evidence type="ECO:0000313" key="1">
    <source>
        <dbReference type="EMBL" id="GAG58022.1"/>
    </source>
</evidence>
<protein>
    <recommendedName>
        <fullName evidence="2">Polymer-forming cytoskeletal protein</fullName>
    </recommendedName>
</protein>
<dbReference type="AlphaFoldDB" id="X0ZIW2"/>
<sequence length="174" mass="18299">MKYPQNRWTRMLFVIVILMGGIFSLVSPARAQGIQITFDDSIPAGETVNNDAMLAGTNVNMDGDVVGDLMAVGAVVEVNGDVDGSLVAVGQNVVINGAVGGTTYVAAVTLELGPDAELGRNLYFIGLSLNTEEGSLIGRDLVIVSTGAQLNGEIDRNTVGTIGLFELFKVFMDM</sequence>
<name>X0ZIW2_9ZZZZ</name>
<dbReference type="EMBL" id="BART01008782">
    <property type="protein sequence ID" value="GAG58022.1"/>
    <property type="molecule type" value="Genomic_DNA"/>
</dbReference>
<gene>
    <name evidence="1" type="ORF">S01H4_19656</name>
</gene>
<feature type="non-terminal residue" evidence="1">
    <location>
        <position position="174"/>
    </location>
</feature>